<feature type="region of interest" description="Disordered" evidence="5">
    <location>
        <begin position="89"/>
        <end position="142"/>
    </location>
</feature>
<keyword evidence="3" id="KW-0677">Repeat</keyword>
<keyword evidence="4" id="KW-0472">Membrane</keyword>
<evidence type="ECO:0000313" key="8">
    <source>
        <dbReference type="Proteomes" id="UP000585614"/>
    </source>
</evidence>
<dbReference type="EMBL" id="JACAGC010000016">
    <property type="protein sequence ID" value="KAF6313075.1"/>
    <property type="molecule type" value="Genomic_DNA"/>
</dbReference>
<accession>A0A7J7UJL7</accession>
<dbReference type="InterPro" id="IPR003322">
    <property type="entry name" value="B_retro_matrix"/>
</dbReference>
<organism evidence="7 8">
    <name type="scientific">Rhinolophus ferrumequinum</name>
    <name type="common">Greater horseshoe bat</name>
    <dbReference type="NCBI Taxonomy" id="59479"/>
    <lineage>
        <taxon>Eukaryota</taxon>
        <taxon>Metazoa</taxon>
        <taxon>Chordata</taxon>
        <taxon>Craniata</taxon>
        <taxon>Vertebrata</taxon>
        <taxon>Euteleostomi</taxon>
        <taxon>Mammalia</taxon>
        <taxon>Eutheria</taxon>
        <taxon>Laurasiatheria</taxon>
        <taxon>Chiroptera</taxon>
        <taxon>Yinpterochiroptera</taxon>
        <taxon>Rhinolophoidea</taxon>
        <taxon>Rhinolophidae</taxon>
        <taxon>Rhinolophinae</taxon>
        <taxon>Rhinolophus</taxon>
    </lineage>
</organism>
<evidence type="ECO:0000256" key="4">
    <source>
        <dbReference type="ARBA" id="ARBA00023136"/>
    </source>
</evidence>
<feature type="domain" description="Beta-retroviral matrix protein" evidence="6">
    <location>
        <begin position="10"/>
        <end position="89"/>
    </location>
</feature>
<dbReference type="SUPFAM" id="SSF47836">
    <property type="entry name" value="Retroviral matrix proteins"/>
    <property type="match status" value="1"/>
</dbReference>
<evidence type="ECO:0000256" key="3">
    <source>
        <dbReference type="ARBA" id="ARBA00022737"/>
    </source>
</evidence>
<dbReference type="GO" id="GO:0016020">
    <property type="term" value="C:membrane"/>
    <property type="evidence" value="ECO:0007669"/>
    <property type="project" value="UniProtKB-SubCell"/>
</dbReference>
<dbReference type="Proteomes" id="UP000585614">
    <property type="component" value="Unassembled WGS sequence"/>
</dbReference>
<dbReference type="PANTHER" id="PTHR40389:SF2">
    <property type="entry name" value="ENDOGENOUS RETROVIRUS GROUP K MEMBER 24 GAG POLYPROTEIN-RELATED"/>
    <property type="match status" value="1"/>
</dbReference>
<comment type="caution">
    <text evidence="7">The sequence shown here is derived from an EMBL/GenBank/DDBJ whole genome shotgun (WGS) entry which is preliminary data.</text>
</comment>
<evidence type="ECO:0000256" key="2">
    <source>
        <dbReference type="ARBA" id="ARBA00022707"/>
    </source>
</evidence>
<sequence>MGNTESKYRPYICLLKQLLKNGEHKTSEKKLEELLKVIETHCSWFPNLGTLDLDKWEAVGQDLHDLHANGVPFPGSVWETFEKFRSVLEPLQTDSEEEKEEREEDNKDSPKRIKKKLDEAEGSESFSTNLSFLRERHGGTDV</sequence>
<keyword evidence="2" id="KW-0449">Lipoprotein</keyword>
<feature type="compositionally biased region" description="Basic and acidic residues" evidence="5">
    <location>
        <begin position="133"/>
        <end position="142"/>
    </location>
</feature>
<dbReference type="Pfam" id="PF02337">
    <property type="entry name" value="Gag_p10"/>
    <property type="match status" value="1"/>
</dbReference>
<evidence type="ECO:0000313" key="7">
    <source>
        <dbReference type="EMBL" id="KAF6313075.1"/>
    </source>
</evidence>
<protein>
    <recommendedName>
        <fullName evidence="6">Beta-retroviral matrix protein domain-containing protein</fullName>
    </recommendedName>
</protein>
<dbReference type="GO" id="GO:0005198">
    <property type="term" value="F:structural molecule activity"/>
    <property type="evidence" value="ECO:0007669"/>
    <property type="project" value="InterPro"/>
</dbReference>
<evidence type="ECO:0000256" key="5">
    <source>
        <dbReference type="SAM" id="MobiDB-lite"/>
    </source>
</evidence>
<dbReference type="AlphaFoldDB" id="A0A7J7UJL7"/>
<dbReference type="InterPro" id="IPR010999">
    <property type="entry name" value="Retrovr_matrix"/>
</dbReference>
<dbReference type="PANTHER" id="PTHR40389">
    <property type="entry name" value="ENDOGENOUS RETROVIRUS GROUP K MEMBER 24 GAG POLYPROTEIN-RELATED"/>
    <property type="match status" value="1"/>
</dbReference>
<comment type="subcellular location">
    <subcellularLocation>
        <location evidence="1">Membrane</location>
    </subcellularLocation>
</comment>
<dbReference type="Gene3D" id="1.10.150.490">
    <property type="entry name" value="Retroviral GAG p10 protein"/>
    <property type="match status" value="1"/>
</dbReference>
<keyword evidence="2" id="KW-0519">Myristate</keyword>
<proteinExistence type="predicted"/>
<reference evidence="7 8" key="1">
    <citation type="journal article" date="2020" name="Nature">
        <title>Six reference-quality genomes reveal evolution of bat adaptations.</title>
        <authorList>
            <person name="Jebb D."/>
            <person name="Huang Z."/>
            <person name="Pippel M."/>
            <person name="Hughes G.M."/>
            <person name="Lavrichenko K."/>
            <person name="Devanna P."/>
            <person name="Winkler S."/>
            <person name="Jermiin L.S."/>
            <person name="Skirmuntt E.C."/>
            <person name="Katzourakis A."/>
            <person name="Burkitt-Gray L."/>
            <person name="Ray D.A."/>
            <person name="Sullivan K.A.M."/>
            <person name="Roscito J.G."/>
            <person name="Kirilenko B.M."/>
            <person name="Davalos L.M."/>
            <person name="Corthals A.P."/>
            <person name="Power M.L."/>
            <person name="Jones G."/>
            <person name="Ransome R.D."/>
            <person name="Dechmann D.K.N."/>
            <person name="Locatelli A.G."/>
            <person name="Puechmaille S.J."/>
            <person name="Fedrigo O."/>
            <person name="Jarvis E.D."/>
            <person name="Hiller M."/>
            <person name="Vernes S.C."/>
            <person name="Myers E.W."/>
            <person name="Teeling E.C."/>
        </authorList>
    </citation>
    <scope>NUCLEOTIDE SEQUENCE [LARGE SCALE GENOMIC DNA]</scope>
    <source>
        <strain evidence="7">MRhiFer1</strain>
        <tissue evidence="7">Lung</tissue>
    </source>
</reference>
<evidence type="ECO:0000256" key="1">
    <source>
        <dbReference type="ARBA" id="ARBA00004370"/>
    </source>
</evidence>
<feature type="compositionally biased region" description="Acidic residues" evidence="5">
    <location>
        <begin position="94"/>
        <end position="103"/>
    </location>
</feature>
<gene>
    <name evidence="7" type="ORF">mRhiFer1_008598</name>
</gene>
<feature type="compositionally biased region" description="Basic and acidic residues" evidence="5">
    <location>
        <begin position="104"/>
        <end position="119"/>
    </location>
</feature>
<evidence type="ECO:0000259" key="6">
    <source>
        <dbReference type="Pfam" id="PF02337"/>
    </source>
</evidence>
<dbReference type="InterPro" id="IPR038124">
    <property type="entry name" value="B_retro_matrix_sf"/>
</dbReference>
<dbReference type="InterPro" id="IPR050195">
    <property type="entry name" value="Primate_lentivir_Gag_pol-like"/>
</dbReference>
<name>A0A7J7UJL7_RHIFE</name>